<dbReference type="SMART" id="SM00397">
    <property type="entry name" value="t_SNARE"/>
    <property type="match status" value="1"/>
</dbReference>
<dbReference type="GO" id="GO:0015031">
    <property type="term" value="P:protein transport"/>
    <property type="evidence" value="ECO:0007669"/>
    <property type="project" value="UniProtKB-KW"/>
</dbReference>
<proteinExistence type="inferred from homology"/>
<dbReference type="InterPro" id="IPR000727">
    <property type="entry name" value="T_SNARE_dom"/>
</dbReference>
<keyword evidence="2" id="KW-0653">Protein transport</keyword>
<evidence type="ECO:0000313" key="6">
    <source>
        <dbReference type="Proteomes" id="UP000233837"/>
    </source>
</evidence>
<dbReference type="CDD" id="cd15841">
    <property type="entry name" value="SNARE_Qc"/>
    <property type="match status" value="1"/>
</dbReference>
<dbReference type="AlphaFoldDB" id="A0A2I0WYI6"/>
<reference evidence="5 6" key="2">
    <citation type="journal article" date="2017" name="Nature">
        <title>The Apostasia genome and the evolution of orchids.</title>
        <authorList>
            <person name="Zhang G.Q."/>
            <person name="Liu K.W."/>
            <person name="Li Z."/>
            <person name="Lohaus R."/>
            <person name="Hsiao Y.Y."/>
            <person name="Niu S.C."/>
            <person name="Wang J.Y."/>
            <person name="Lin Y.C."/>
            <person name="Xu Q."/>
            <person name="Chen L.J."/>
            <person name="Yoshida K."/>
            <person name="Fujiwara S."/>
            <person name="Wang Z.W."/>
            <person name="Zhang Y.Q."/>
            <person name="Mitsuda N."/>
            <person name="Wang M."/>
            <person name="Liu G.H."/>
            <person name="Pecoraro L."/>
            <person name="Huang H.X."/>
            <person name="Xiao X.J."/>
            <person name="Lin M."/>
            <person name="Wu X.Y."/>
            <person name="Wu W.L."/>
            <person name="Chen Y.Y."/>
            <person name="Chang S.B."/>
            <person name="Sakamoto S."/>
            <person name="Ohme-Takagi M."/>
            <person name="Yagi M."/>
            <person name="Zeng S.J."/>
            <person name="Shen C.Y."/>
            <person name="Yeh C.M."/>
            <person name="Luo Y.B."/>
            <person name="Tsai W.C."/>
            <person name="Van de Peer Y."/>
            <person name="Liu Z.J."/>
        </authorList>
    </citation>
    <scope>NUCLEOTIDE SEQUENCE [LARGE SCALE GENOMIC DNA]</scope>
    <source>
        <tissue evidence="5">The whole plant</tissue>
    </source>
</reference>
<keyword evidence="6" id="KW-1185">Reference proteome</keyword>
<reference evidence="5 6" key="1">
    <citation type="journal article" date="2016" name="Sci. Rep.">
        <title>The Dendrobium catenatum Lindl. genome sequence provides insights into polysaccharide synthase, floral development and adaptive evolution.</title>
        <authorList>
            <person name="Zhang G.Q."/>
            <person name="Xu Q."/>
            <person name="Bian C."/>
            <person name="Tsai W.C."/>
            <person name="Yeh C.M."/>
            <person name="Liu K.W."/>
            <person name="Yoshida K."/>
            <person name="Zhang L.S."/>
            <person name="Chang S.B."/>
            <person name="Chen F."/>
            <person name="Shi Y."/>
            <person name="Su Y.Y."/>
            <person name="Zhang Y.Q."/>
            <person name="Chen L.J."/>
            <person name="Yin Y."/>
            <person name="Lin M."/>
            <person name="Huang H."/>
            <person name="Deng H."/>
            <person name="Wang Z.W."/>
            <person name="Zhu S.L."/>
            <person name="Zhao X."/>
            <person name="Deng C."/>
            <person name="Niu S.C."/>
            <person name="Huang J."/>
            <person name="Wang M."/>
            <person name="Liu G.H."/>
            <person name="Yang H.J."/>
            <person name="Xiao X.J."/>
            <person name="Hsiao Y.Y."/>
            <person name="Wu W.L."/>
            <person name="Chen Y.Y."/>
            <person name="Mitsuda N."/>
            <person name="Ohme-Takagi M."/>
            <person name="Luo Y.B."/>
            <person name="Van de Peer Y."/>
            <person name="Liu Z.J."/>
        </authorList>
    </citation>
    <scope>NUCLEOTIDE SEQUENCE [LARGE SCALE GENOMIC DNA]</scope>
    <source>
        <tissue evidence="5">The whole plant</tissue>
    </source>
</reference>
<dbReference type="GO" id="GO:0005886">
    <property type="term" value="C:plasma membrane"/>
    <property type="evidence" value="ECO:0007669"/>
    <property type="project" value="TreeGrafter"/>
</dbReference>
<dbReference type="Gene3D" id="1.20.5.110">
    <property type="match status" value="2"/>
</dbReference>
<evidence type="ECO:0000259" key="4">
    <source>
        <dbReference type="PROSITE" id="PS50192"/>
    </source>
</evidence>
<dbReference type="Proteomes" id="UP000233837">
    <property type="component" value="Unassembled WGS sequence"/>
</dbReference>
<evidence type="ECO:0000256" key="2">
    <source>
        <dbReference type="ARBA" id="ARBA00022927"/>
    </source>
</evidence>
<protein>
    <submittedName>
        <fullName evidence="5">SNAP25 likeous protein SNAP33</fullName>
    </submittedName>
</protein>
<comment type="similarity">
    <text evidence="1">Belongs to the SNAP-25 family.</text>
</comment>
<dbReference type="EMBL" id="KZ502319">
    <property type="protein sequence ID" value="PKU80724.1"/>
    <property type="molecule type" value="Genomic_DNA"/>
</dbReference>
<keyword evidence="2" id="KW-0813">Transport</keyword>
<gene>
    <name evidence="5" type="primary">SNAP33</name>
    <name evidence="5" type="ORF">MA16_Dca023911</name>
</gene>
<sequence length="383" mass="42978">MKKMFCNSSNALQSNNFFQKRKITNSAGCSISSTSSTGRGDLLSRARAGSAHFSRLVSCGSIPLKLSLHGINLFQSTLGVSIQRNPTMATVLSRIGFSKKPNTKVYNLNPAVSDFSCKKYFDDPDLELESNCKYKRASYASAINQLHHRSSKSSSRGYSGLDYRRDKHRNDFCESGSFENQSVEVLEKYSVYKAEQTTQRINGCLKLAEDMSGCASRLLLNLHQQGEQITQTHQTAATFDHVLQRGEKLLGNLGGLLSRRWKPKKSRQIMGPVLTKNETFTRKCHYIGQRQKLGLNPPSPPSNHPRFCSGSSSVPERIELEKTKQDEALSELSNLLGKLKAMAVDMGSEIDRQNKALHYMQEDVDELNIRMKEANIRAHHLLR</sequence>
<dbReference type="PROSITE" id="PS50192">
    <property type="entry name" value="T_SNARE"/>
    <property type="match status" value="1"/>
</dbReference>
<dbReference type="STRING" id="906689.A0A2I0WYI6"/>
<evidence type="ECO:0000256" key="3">
    <source>
        <dbReference type="SAM" id="MobiDB-lite"/>
    </source>
</evidence>
<organism evidence="5 6">
    <name type="scientific">Dendrobium catenatum</name>
    <dbReference type="NCBI Taxonomy" id="906689"/>
    <lineage>
        <taxon>Eukaryota</taxon>
        <taxon>Viridiplantae</taxon>
        <taxon>Streptophyta</taxon>
        <taxon>Embryophyta</taxon>
        <taxon>Tracheophyta</taxon>
        <taxon>Spermatophyta</taxon>
        <taxon>Magnoliopsida</taxon>
        <taxon>Liliopsida</taxon>
        <taxon>Asparagales</taxon>
        <taxon>Orchidaceae</taxon>
        <taxon>Epidendroideae</taxon>
        <taxon>Malaxideae</taxon>
        <taxon>Dendrobiinae</taxon>
        <taxon>Dendrobium</taxon>
    </lineage>
</organism>
<feature type="domain" description="T-SNARE coiled-coil homology" evidence="4">
    <location>
        <begin position="319"/>
        <end position="381"/>
    </location>
</feature>
<dbReference type="SUPFAM" id="SSF58038">
    <property type="entry name" value="SNARE fusion complex"/>
    <property type="match status" value="2"/>
</dbReference>
<accession>A0A2I0WYI6</accession>
<name>A0A2I0WYI6_9ASPA</name>
<evidence type="ECO:0000313" key="5">
    <source>
        <dbReference type="EMBL" id="PKU80724.1"/>
    </source>
</evidence>
<dbReference type="PANTHER" id="PTHR19305">
    <property type="entry name" value="SYNAPTOSOMAL ASSOCIATED PROTEIN"/>
    <property type="match status" value="1"/>
</dbReference>
<feature type="region of interest" description="Disordered" evidence="3">
    <location>
        <begin position="292"/>
        <end position="312"/>
    </location>
</feature>
<dbReference type="PANTHER" id="PTHR19305:SF9">
    <property type="entry name" value="SYNAPTOSOMAL-ASSOCIATED PROTEIN 29"/>
    <property type="match status" value="1"/>
</dbReference>
<evidence type="ECO:0000256" key="1">
    <source>
        <dbReference type="ARBA" id="ARBA00009480"/>
    </source>
</evidence>